<dbReference type="OrthoDB" id="19930at2759"/>
<dbReference type="AlphaFoldDB" id="F0ZEQ0"/>
<reference evidence="2" key="1">
    <citation type="journal article" date="2011" name="Genome Biol.">
        <title>Comparative genomics of the social amoebae Dictyostelium discoideum and Dictyostelium purpureum.</title>
        <authorList>
            <consortium name="US DOE Joint Genome Institute (JGI-PGF)"/>
            <person name="Sucgang R."/>
            <person name="Kuo A."/>
            <person name="Tian X."/>
            <person name="Salerno W."/>
            <person name="Parikh A."/>
            <person name="Feasley C.L."/>
            <person name="Dalin E."/>
            <person name="Tu H."/>
            <person name="Huang E."/>
            <person name="Barry K."/>
            <person name="Lindquist E."/>
            <person name="Shapiro H."/>
            <person name="Bruce D."/>
            <person name="Schmutz J."/>
            <person name="Salamov A."/>
            <person name="Fey P."/>
            <person name="Gaudet P."/>
            <person name="Anjard C."/>
            <person name="Babu M.M."/>
            <person name="Basu S."/>
            <person name="Bushmanova Y."/>
            <person name="van der Wel H."/>
            <person name="Katoh-Kurasawa M."/>
            <person name="Dinh C."/>
            <person name="Coutinho P.M."/>
            <person name="Saito T."/>
            <person name="Elias M."/>
            <person name="Schaap P."/>
            <person name="Kay R.R."/>
            <person name="Henrissat B."/>
            <person name="Eichinger L."/>
            <person name="Rivero F."/>
            <person name="Putnam N.H."/>
            <person name="West C.M."/>
            <person name="Loomis W.F."/>
            <person name="Chisholm R.L."/>
            <person name="Shaulsky G."/>
            <person name="Strassmann J.E."/>
            <person name="Queller D.C."/>
            <person name="Kuspa A."/>
            <person name="Grigoriev I.V."/>
        </authorList>
    </citation>
    <scope>NUCLEOTIDE SEQUENCE [LARGE SCALE GENOMIC DNA]</scope>
    <source>
        <strain evidence="2">QSDP1</strain>
    </source>
</reference>
<dbReference type="InParanoid" id="F0ZEQ0"/>
<dbReference type="SUPFAM" id="SSF53335">
    <property type="entry name" value="S-adenosyl-L-methionine-dependent methyltransferases"/>
    <property type="match status" value="1"/>
</dbReference>
<dbReference type="OMA" id="IRINLMS"/>
<dbReference type="FunCoup" id="F0ZEQ0">
    <property type="interactions" value="398"/>
</dbReference>
<evidence type="ECO:0000313" key="1">
    <source>
        <dbReference type="EMBL" id="EGC37566.1"/>
    </source>
</evidence>
<protein>
    <submittedName>
        <fullName evidence="1">Uncharacterized protein</fullName>
    </submittedName>
</protein>
<organism evidence="1 2">
    <name type="scientific">Dictyostelium purpureum</name>
    <name type="common">Slime mold</name>
    <dbReference type="NCBI Taxonomy" id="5786"/>
    <lineage>
        <taxon>Eukaryota</taxon>
        <taxon>Amoebozoa</taxon>
        <taxon>Evosea</taxon>
        <taxon>Eumycetozoa</taxon>
        <taxon>Dictyostelia</taxon>
        <taxon>Dictyosteliales</taxon>
        <taxon>Dictyosteliaceae</taxon>
        <taxon>Dictyostelium</taxon>
    </lineage>
</organism>
<dbReference type="EMBL" id="GL870996">
    <property type="protein sequence ID" value="EGC37566.1"/>
    <property type="molecule type" value="Genomic_DNA"/>
</dbReference>
<dbReference type="Pfam" id="PF07103">
    <property type="entry name" value="DUF1365"/>
    <property type="match status" value="1"/>
</dbReference>
<proteinExistence type="predicted"/>
<gene>
    <name evidence="1" type="ORF">DICPUDRAFT_94048</name>
</gene>
<sequence>MVLSKYYLCDVYHSRINPVKHTFSYSVFYFIIDLDELENGTLDNYLFGYNKKRVITVNNTDYMGKENRPIKEKLIERFKIHQMNQPSDKDKVDIDAIKAVKLITNPRYFNYSFNPVNFYYCYDENMNLLQVVAEINNTFGETHLYFPTPTEFRDENLKYPFKNSIGEQPFLKRFSIAKDFHVSPFNSLDGAYDFYFCDLEKCFDIRINLMSSLNSPSLNITKPCEPNKENKSIYDYILMTRLWSTQQPFELSSINILKLLLRYPIAAFKTVPRILYEAGRLHWGKSLKIYAKPNPPLENTTILIKPSANELAAYNFFLDYVKQFKNINIELYLPDSTEFIQINTCDSDTGEPIKISIKNYEFFWKLFLFNKITSSSQPSTPLKAFSSKAIGLAYIIWNDISEFINIENIYSFFLFNHKNQIKNQYTFNSNNNFKEIIEKLNINNNTGEIRILEIGCNLSYYLINENYLDNNSNIKLTILIESKELYQYHLSNLNNKYSNVQFINMELSNFIENFKGENKFDTIISMDSNCNNLNDFNQYLNYYKSISKINSIIFIQNINKQGDNSDKPARKSSFKNNYCKLIDHIGRKYWALMAKFQHNPFYLEERYIDLMNILKKSSINCHINDDSDLNDNIASNESFKNYLSNQQDSNEFKLKSFETIDNSDIIKIIEGWIQDANQNQSMFLIKLQEMAMRHGCLLKMNQVEIDEIYRAVTFHLNLILSTFKNNNLIISNFIIENK</sequence>
<dbReference type="VEuPathDB" id="AmoebaDB:DICPUDRAFT_94048"/>
<keyword evidence="2" id="KW-1185">Reference proteome</keyword>
<dbReference type="InterPro" id="IPR029063">
    <property type="entry name" value="SAM-dependent_MTases_sf"/>
</dbReference>
<dbReference type="KEGG" id="dpp:DICPUDRAFT_94048"/>
<name>F0ZEQ0_DICPU</name>
<dbReference type="PANTHER" id="PTHR33973">
    <property type="entry name" value="OS07G0153300 PROTEIN"/>
    <property type="match status" value="1"/>
</dbReference>
<dbReference type="RefSeq" id="XP_003285892.1">
    <property type="nucleotide sequence ID" value="XM_003285844.1"/>
</dbReference>
<dbReference type="STRING" id="5786.F0ZEQ0"/>
<dbReference type="GeneID" id="10499536"/>
<accession>F0ZEQ0</accession>
<dbReference type="Gene3D" id="3.40.50.150">
    <property type="entry name" value="Vaccinia Virus protein VP39"/>
    <property type="match status" value="1"/>
</dbReference>
<dbReference type="Proteomes" id="UP000001064">
    <property type="component" value="Unassembled WGS sequence"/>
</dbReference>
<evidence type="ECO:0000313" key="2">
    <source>
        <dbReference type="Proteomes" id="UP000001064"/>
    </source>
</evidence>
<dbReference type="eggNOG" id="ENOG502S3VD">
    <property type="taxonomic scope" value="Eukaryota"/>
</dbReference>
<dbReference type="InterPro" id="IPR010775">
    <property type="entry name" value="DUF1365"/>
</dbReference>
<dbReference type="PANTHER" id="PTHR33973:SF4">
    <property type="entry name" value="OS07G0153300 PROTEIN"/>
    <property type="match status" value="1"/>
</dbReference>